<evidence type="ECO:0000256" key="2">
    <source>
        <dbReference type="ARBA" id="ARBA00022927"/>
    </source>
</evidence>
<dbReference type="Gene3D" id="1.20.58.70">
    <property type="match status" value="1"/>
</dbReference>
<dbReference type="Gramene" id="TVU28149">
    <property type="protein sequence ID" value="TVU28149"/>
    <property type="gene ID" value="EJB05_19658"/>
</dbReference>
<evidence type="ECO:0000313" key="6">
    <source>
        <dbReference type="Proteomes" id="UP000324897"/>
    </source>
</evidence>
<proteinExistence type="inferred from homology"/>
<comment type="similarity">
    <text evidence="1">Belongs to the syntaxin family.</text>
</comment>
<dbReference type="PANTHER" id="PTHR19957">
    <property type="entry name" value="SYNTAXIN"/>
    <property type="match status" value="1"/>
</dbReference>
<dbReference type="Pfam" id="PF14523">
    <property type="entry name" value="Syntaxin_2"/>
    <property type="match status" value="1"/>
</dbReference>
<dbReference type="PANTHER" id="PTHR19957:SF135">
    <property type="entry name" value="OS02G0702800 PROTEIN"/>
    <property type="match status" value="1"/>
</dbReference>
<keyword evidence="2" id="KW-0813">Transport</keyword>
<dbReference type="CDD" id="cd15840">
    <property type="entry name" value="SNARE_Qa"/>
    <property type="match status" value="1"/>
</dbReference>
<sequence>MPGSQVVGVEPANRAPAAAGVCSFGLVRGGAPPPPHHPTCSNSAIQRNRQLPPVPRGRCRRRRHTCLGSIPRSAACSTTTLRRRRRLRGSAMSFADLEAGAIRASRTRKARDPDDARGLVFQIATAVASYRRLLNSLGTPKDTPTLRDQLSLSSPSSYQLSAYYIFGLAFNWQKTSQNILQLAKDAKEKLRRATEADKSFDTSADKRVEDMKLAKDFAAAMEEFRKLQNLAIQRETAYKPVVPQSAKTNYAPDGRSADSGQMPEQRALLAESKRQEVLQLDNEIVYNETIIEEREQAIQEIQEQIGEVHEMFKDLATLTYFVPEEIDTNLDNSAAATKEAKTEVAKASKTQKSNSSLVSLLAYGNLWGSAACCDNSFGSLSIFHPKSLEATMGVQFEDCISQKTRLT</sequence>
<dbReference type="GO" id="GO:0000149">
    <property type="term" value="F:SNARE binding"/>
    <property type="evidence" value="ECO:0007669"/>
    <property type="project" value="TreeGrafter"/>
</dbReference>
<dbReference type="SUPFAM" id="SSF47661">
    <property type="entry name" value="t-snare proteins"/>
    <property type="match status" value="1"/>
</dbReference>
<dbReference type="GO" id="GO:0006886">
    <property type="term" value="P:intracellular protein transport"/>
    <property type="evidence" value="ECO:0007669"/>
    <property type="project" value="TreeGrafter"/>
</dbReference>
<name>A0A5J9UW76_9POAL</name>
<dbReference type="EMBL" id="RWGY01000011">
    <property type="protein sequence ID" value="TVU28149.1"/>
    <property type="molecule type" value="Genomic_DNA"/>
</dbReference>
<keyword evidence="6" id="KW-1185">Reference proteome</keyword>
<dbReference type="InterPro" id="IPR045242">
    <property type="entry name" value="Syntaxin"/>
</dbReference>
<dbReference type="Proteomes" id="UP000324897">
    <property type="component" value="Chromosome 1"/>
</dbReference>
<dbReference type="GO" id="GO:0005484">
    <property type="term" value="F:SNAP receptor activity"/>
    <property type="evidence" value="ECO:0007669"/>
    <property type="project" value="TreeGrafter"/>
</dbReference>
<protein>
    <recommendedName>
        <fullName evidence="4">t-SNARE coiled-coil homology domain-containing protein</fullName>
    </recommendedName>
</protein>
<dbReference type="AlphaFoldDB" id="A0A5J9UW76"/>
<dbReference type="GO" id="GO:0048278">
    <property type="term" value="P:vesicle docking"/>
    <property type="evidence" value="ECO:0007669"/>
    <property type="project" value="TreeGrafter"/>
</dbReference>
<feature type="region of interest" description="Disordered" evidence="3">
    <location>
        <begin position="245"/>
        <end position="264"/>
    </location>
</feature>
<feature type="non-terminal residue" evidence="5">
    <location>
        <position position="1"/>
    </location>
</feature>
<evidence type="ECO:0000256" key="1">
    <source>
        <dbReference type="ARBA" id="ARBA00009063"/>
    </source>
</evidence>
<dbReference type="SMART" id="SM00397">
    <property type="entry name" value="t_SNARE"/>
    <property type="match status" value="1"/>
</dbReference>
<keyword evidence="2" id="KW-0653">Protein transport</keyword>
<dbReference type="Gene3D" id="1.20.5.110">
    <property type="match status" value="1"/>
</dbReference>
<dbReference type="GO" id="GO:0006906">
    <property type="term" value="P:vesicle fusion"/>
    <property type="evidence" value="ECO:0007669"/>
    <property type="project" value="TreeGrafter"/>
</dbReference>
<accession>A0A5J9UW76</accession>
<dbReference type="OrthoDB" id="364348at2759"/>
<evidence type="ECO:0000256" key="3">
    <source>
        <dbReference type="SAM" id="MobiDB-lite"/>
    </source>
</evidence>
<dbReference type="InterPro" id="IPR006011">
    <property type="entry name" value="Syntaxin_N"/>
</dbReference>
<dbReference type="GO" id="GO:0012505">
    <property type="term" value="C:endomembrane system"/>
    <property type="evidence" value="ECO:0007669"/>
    <property type="project" value="TreeGrafter"/>
</dbReference>
<organism evidence="5 6">
    <name type="scientific">Eragrostis curvula</name>
    <name type="common">weeping love grass</name>
    <dbReference type="NCBI Taxonomy" id="38414"/>
    <lineage>
        <taxon>Eukaryota</taxon>
        <taxon>Viridiplantae</taxon>
        <taxon>Streptophyta</taxon>
        <taxon>Embryophyta</taxon>
        <taxon>Tracheophyta</taxon>
        <taxon>Spermatophyta</taxon>
        <taxon>Magnoliopsida</taxon>
        <taxon>Liliopsida</taxon>
        <taxon>Poales</taxon>
        <taxon>Poaceae</taxon>
        <taxon>PACMAD clade</taxon>
        <taxon>Chloridoideae</taxon>
        <taxon>Eragrostideae</taxon>
        <taxon>Eragrostidinae</taxon>
        <taxon>Eragrostis</taxon>
    </lineage>
</organism>
<reference evidence="5 6" key="1">
    <citation type="journal article" date="2019" name="Sci. Rep.">
        <title>A high-quality genome of Eragrostis curvula grass provides insights into Poaceae evolution and supports new strategies to enhance forage quality.</title>
        <authorList>
            <person name="Carballo J."/>
            <person name="Santos B.A.C.M."/>
            <person name="Zappacosta D."/>
            <person name="Garbus I."/>
            <person name="Selva J.P."/>
            <person name="Gallo C.A."/>
            <person name="Diaz A."/>
            <person name="Albertini E."/>
            <person name="Caccamo M."/>
            <person name="Echenique V."/>
        </authorList>
    </citation>
    <scope>NUCLEOTIDE SEQUENCE [LARGE SCALE GENOMIC DNA]</scope>
    <source>
        <strain evidence="6">cv. Victoria</strain>
        <tissue evidence="5">Leaf</tissue>
    </source>
</reference>
<evidence type="ECO:0000259" key="4">
    <source>
        <dbReference type="SMART" id="SM00397"/>
    </source>
</evidence>
<evidence type="ECO:0000313" key="5">
    <source>
        <dbReference type="EMBL" id="TVU28149.1"/>
    </source>
</evidence>
<dbReference type="InterPro" id="IPR010989">
    <property type="entry name" value="SNARE"/>
</dbReference>
<gene>
    <name evidence="5" type="ORF">EJB05_19658</name>
</gene>
<dbReference type="InterPro" id="IPR000727">
    <property type="entry name" value="T_SNARE_dom"/>
</dbReference>
<dbReference type="GO" id="GO:0031201">
    <property type="term" value="C:SNARE complex"/>
    <property type="evidence" value="ECO:0007669"/>
    <property type="project" value="TreeGrafter"/>
</dbReference>
<comment type="caution">
    <text evidence="5">The sequence shown here is derived from an EMBL/GenBank/DDBJ whole genome shotgun (WGS) entry which is preliminary data.</text>
</comment>
<feature type="domain" description="T-SNARE coiled-coil homology" evidence="4">
    <location>
        <begin position="283"/>
        <end position="347"/>
    </location>
</feature>